<comment type="similarity">
    <text evidence="1">Belongs to the flavoredoxin family.</text>
</comment>
<evidence type="ECO:0000259" key="2">
    <source>
        <dbReference type="Pfam" id="PF01613"/>
    </source>
</evidence>
<dbReference type="SUPFAM" id="SSF50475">
    <property type="entry name" value="FMN-binding split barrel"/>
    <property type="match status" value="1"/>
</dbReference>
<evidence type="ECO:0000256" key="1">
    <source>
        <dbReference type="ARBA" id="ARBA00038054"/>
    </source>
</evidence>
<reference evidence="3 4" key="1">
    <citation type="submission" date="2018-03" db="EMBL/GenBank/DDBJ databases">
        <title>Genome sequence of Clostridium vincentii DSM 10228.</title>
        <authorList>
            <person name="Poehlein A."/>
            <person name="Daniel R."/>
        </authorList>
    </citation>
    <scope>NUCLEOTIDE SEQUENCE [LARGE SCALE GENOMIC DNA]</scope>
    <source>
        <strain evidence="3 4">DSM 10228</strain>
    </source>
</reference>
<evidence type="ECO:0000313" key="4">
    <source>
        <dbReference type="Proteomes" id="UP000239471"/>
    </source>
</evidence>
<feature type="domain" description="Flavin reductase like" evidence="2">
    <location>
        <begin position="22"/>
        <end position="163"/>
    </location>
</feature>
<dbReference type="InterPro" id="IPR002563">
    <property type="entry name" value="Flavin_Rdtase-like_dom"/>
</dbReference>
<proteinExistence type="inferred from homology"/>
<dbReference type="PANTHER" id="PTHR43567">
    <property type="entry name" value="FLAVOREDOXIN-RELATED-RELATED"/>
    <property type="match status" value="1"/>
</dbReference>
<dbReference type="InterPro" id="IPR052174">
    <property type="entry name" value="Flavoredoxin"/>
</dbReference>
<sequence length="165" mass="18868">MKDTFTNRIEEGMDNLFKHGAFFTAGDEDKANTMTVSWGSVGFMWKKPVFMALIRQTRYTKELLDKGNEFTISIPYGNEMKKALGICGSKSGRDIDKEEVADIEFINAKKVSTPVVAGCNKYYECKVVFKQDMDLDNVFEEVKAKCYQDGETKHTLYFGEIVEQY</sequence>
<dbReference type="RefSeq" id="WP_106060663.1">
    <property type="nucleotide sequence ID" value="NZ_PVXQ01000035.1"/>
</dbReference>
<evidence type="ECO:0000313" key="3">
    <source>
        <dbReference type="EMBL" id="PRR81152.1"/>
    </source>
</evidence>
<name>A0A2T0BBD5_9CLOT</name>
<comment type="caution">
    <text evidence="3">The sequence shown here is derived from an EMBL/GenBank/DDBJ whole genome shotgun (WGS) entry which is preliminary data.</text>
</comment>
<gene>
    <name evidence="3" type="primary">flr_1</name>
    <name evidence="3" type="ORF">CLVI_27440</name>
</gene>
<dbReference type="PANTHER" id="PTHR43567:SF5">
    <property type="entry name" value="HYPOTHETICAL CYTOSOLIC PROTEIN"/>
    <property type="match status" value="1"/>
</dbReference>
<dbReference type="AlphaFoldDB" id="A0A2T0BBD5"/>
<dbReference type="Gene3D" id="2.30.110.10">
    <property type="entry name" value="Electron Transport, Fmn-binding Protein, Chain A"/>
    <property type="match status" value="1"/>
</dbReference>
<protein>
    <submittedName>
        <fullName evidence="3">Flavoredoxin</fullName>
    </submittedName>
</protein>
<keyword evidence="4" id="KW-1185">Reference proteome</keyword>
<organism evidence="3 4">
    <name type="scientific">Clostridium vincentii</name>
    <dbReference type="NCBI Taxonomy" id="52704"/>
    <lineage>
        <taxon>Bacteria</taxon>
        <taxon>Bacillati</taxon>
        <taxon>Bacillota</taxon>
        <taxon>Clostridia</taxon>
        <taxon>Eubacteriales</taxon>
        <taxon>Clostridiaceae</taxon>
        <taxon>Clostridium</taxon>
    </lineage>
</organism>
<dbReference type="GO" id="GO:0010181">
    <property type="term" value="F:FMN binding"/>
    <property type="evidence" value="ECO:0007669"/>
    <property type="project" value="InterPro"/>
</dbReference>
<dbReference type="OrthoDB" id="9791490at2"/>
<dbReference type="GO" id="GO:0016646">
    <property type="term" value="F:oxidoreductase activity, acting on the CH-NH group of donors, NAD or NADP as acceptor"/>
    <property type="evidence" value="ECO:0007669"/>
    <property type="project" value="UniProtKB-ARBA"/>
</dbReference>
<dbReference type="EMBL" id="PVXQ01000035">
    <property type="protein sequence ID" value="PRR81152.1"/>
    <property type="molecule type" value="Genomic_DNA"/>
</dbReference>
<dbReference type="Proteomes" id="UP000239471">
    <property type="component" value="Unassembled WGS sequence"/>
</dbReference>
<accession>A0A2T0BBD5</accession>
<dbReference type="Pfam" id="PF01613">
    <property type="entry name" value="Flavin_Reduct"/>
    <property type="match status" value="1"/>
</dbReference>
<dbReference type="InterPro" id="IPR012349">
    <property type="entry name" value="Split_barrel_FMN-bd"/>
</dbReference>